<evidence type="ECO:0000313" key="2">
    <source>
        <dbReference type="WBParaSite" id="ES5_v2.g26389.t1"/>
    </source>
</evidence>
<accession>A0AC34G9I5</accession>
<proteinExistence type="predicted"/>
<name>A0AC34G9I5_9BILA</name>
<organism evidence="1 2">
    <name type="scientific">Panagrolaimus sp. ES5</name>
    <dbReference type="NCBI Taxonomy" id="591445"/>
    <lineage>
        <taxon>Eukaryota</taxon>
        <taxon>Metazoa</taxon>
        <taxon>Ecdysozoa</taxon>
        <taxon>Nematoda</taxon>
        <taxon>Chromadorea</taxon>
        <taxon>Rhabditida</taxon>
        <taxon>Tylenchina</taxon>
        <taxon>Panagrolaimomorpha</taxon>
        <taxon>Panagrolaimoidea</taxon>
        <taxon>Panagrolaimidae</taxon>
        <taxon>Panagrolaimus</taxon>
    </lineage>
</organism>
<evidence type="ECO:0000313" key="1">
    <source>
        <dbReference type="Proteomes" id="UP000887579"/>
    </source>
</evidence>
<sequence length="279" mass="30885">MASPYAQFLHDAIYLYGLALSNVFNITGSSSRNVYRNGSFLSDNSDVKFDGLTGDVVVGSDGVRDSIYSFSSYDEKDKLKSYVYLQVVDTSVASPYAQFLHDAIYLYGLALSNVFNITGSSSRNVYRNGSFLSDNSDVKFDGLTGDVVVGSDGVRDSIYSFSSYDEKDKLKSYVYLQVVDTTVNVTPLYSDPTTAIWASRKGIQPLDVPICGFSGKECPMSAFEQYKAYFIVAIVIAVVLVLAIAGIMVYIVHTRLKDIEKQNQLWQVSFNNLVKMNPK</sequence>
<dbReference type="Proteomes" id="UP000887579">
    <property type="component" value="Unplaced"/>
</dbReference>
<protein>
    <submittedName>
        <fullName evidence="2">Uncharacterized protein</fullName>
    </submittedName>
</protein>
<dbReference type="WBParaSite" id="ES5_v2.g26389.t1">
    <property type="protein sequence ID" value="ES5_v2.g26389.t1"/>
    <property type="gene ID" value="ES5_v2.g26389"/>
</dbReference>
<reference evidence="2" key="1">
    <citation type="submission" date="2022-11" db="UniProtKB">
        <authorList>
            <consortium name="WormBaseParasite"/>
        </authorList>
    </citation>
    <scope>IDENTIFICATION</scope>
</reference>